<name>A0A4R0PZ19_9SPHI</name>
<accession>A0A4R0PZ19</accession>
<gene>
    <name evidence="5" type="ORF">EZ456_06735</name>
</gene>
<keyword evidence="1" id="KW-0805">Transcription regulation</keyword>
<dbReference type="SMART" id="SM00342">
    <property type="entry name" value="HTH_ARAC"/>
    <property type="match status" value="1"/>
</dbReference>
<evidence type="ECO:0000313" key="6">
    <source>
        <dbReference type="Proteomes" id="UP000293925"/>
    </source>
</evidence>
<dbReference type="OrthoDB" id="9787988at2"/>
<dbReference type="Pfam" id="PF12833">
    <property type="entry name" value="HTH_18"/>
    <property type="match status" value="1"/>
</dbReference>
<sequence>METSLMQNRPQLSTSLFTNYDEIKTSNEKLHTHPQYELVFTIGDEGTRFVGDNVSSFFCHDLVLVGPNLPHCWQSNNLSNSISDTREVKVHFDQSFFGKEFYEMPEMKKVKNLLLLAQRGVVFSNETAAKMGNKIMQLSGKSNWLRVIELLSIICELAESDFKVLASETYTKSYQPGDDRLSNIYNYLMENHQRDINLKEIADFSNMNTASFCRYFKKATSKTFSDILNIIRVGFACKKLLDTKLSISEIGYSCGYQNITYFNRQFKDIKKLTPTIYRLKYNNCA</sequence>
<dbReference type="InterPro" id="IPR018060">
    <property type="entry name" value="HTH_AraC"/>
</dbReference>
<dbReference type="InterPro" id="IPR018062">
    <property type="entry name" value="HTH_AraC-typ_CS"/>
</dbReference>
<dbReference type="RefSeq" id="WP_131528538.1">
    <property type="nucleotide sequence ID" value="NZ_SJSO01000004.1"/>
</dbReference>
<evidence type="ECO:0000259" key="4">
    <source>
        <dbReference type="PROSITE" id="PS01124"/>
    </source>
</evidence>
<keyword evidence="2" id="KW-0238">DNA-binding</keyword>
<dbReference type="GO" id="GO:0043565">
    <property type="term" value="F:sequence-specific DNA binding"/>
    <property type="evidence" value="ECO:0007669"/>
    <property type="project" value="InterPro"/>
</dbReference>
<dbReference type="InterPro" id="IPR009057">
    <property type="entry name" value="Homeodomain-like_sf"/>
</dbReference>
<evidence type="ECO:0000256" key="2">
    <source>
        <dbReference type="ARBA" id="ARBA00023125"/>
    </source>
</evidence>
<dbReference type="Proteomes" id="UP000293925">
    <property type="component" value="Unassembled WGS sequence"/>
</dbReference>
<feature type="domain" description="HTH araC/xylS-type" evidence="4">
    <location>
        <begin position="182"/>
        <end position="280"/>
    </location>
</feature>
<dbReference type="GO" id="GO:0003700">
    <property type="term" value="F:DNA-binding transcription factor activity"/>
    <property type="evidence" value="ECO:0007669"/>
    <property type="project" value="InterPro"/>
</dbReference>
<evidence type="ECO:0000313" key="5">
    <source>
        <dbReference type="EMBL" id="TCD28371.1"/>
    </source>
</evidence>
<evidence type="ECO:0000256" key="3">
    <source>
        <dbReference type="ARBA" id="ARBA00023163"/>
    </source>
</evidence>
<dbReference type="SUPFAM" id="SSF46689">
    <property type="entry name" value="Homeodomain-like"/>
    <property type="match status" value="2"/>
</dbReference>
<dbReference type="AlphaFoldDB" id="A0A4R0PZ19"/>
<protein>
    <submittedName>
        <fullName evidence="5">AraC family transcriptional regulator</fullName>
    </submittedName>
</protein>
<dbReference type="Gene3D" id="1.10.10.60">
    <property type="entry name" value="Homeodomain-like"/>
    <property type="match status" value="2"/>
</dbReference>
<organism evidence="5 6">
    <name type="scientific">Pedobacter psychrodurus</name>
    <dbReference type="NCBI Taxonomy" id="2530456"/>
    <lineage>
        <taxon>Bacteria</taxon>
        <taxon>Pseudomonadati</taxon>
        <taxon>Bacteroidota</taxon>
        <taxon>Sphingobacteriia</taxon>
        <taxon>Sphingobacteriales</taxon>
        <taxon>Sphingobacteriaceae</taxon>
        <taxon>Pedobacter</taxon>
    </lineage>
</organism>
<dbReference type="EMBL" id="SJSO01000004">
    <property type="protein sequence ID" value="TCD28371.1"/>
    <property type="molecule type" value="Genomic_DNA"/>
</dbReference>
<comment type="caution">
    <text evidence="5">The sequence shown here is derived from an EMBL/GenBank/DDBJ whole genome shotgun (WGS) entry which is preliminary data.</text>
</comment>
<keyword evidence="6" id="KW-1185">Reference proteome</keyword>
<dbReference type="PANTHER" id="PTHR43280">
    <property type="entry name" value="ARAC-FAMILY TRANSCRIPTIONAL REGULATOR"/>
    <property type="match status" value="1"/>
</dbReference>
<dbReference type="PROSITE" id="PS00041">
    <property type="entry name" value="HTH_ARAC_FAMILY_1"/>
    <property type="match status" value="1"/>
</dbReference>
<keyword evidence="3" id="KW-0804">Transcription</keyword>
<dbReference type="PANTHER" id="PTHR43280:SF27">
    <property type="entry name" value="TRANSCRIPTIONAL REGULATOR MTLR"/>
    <property type="match status" value="1"/>
</dbReference>
<evidence type="ECO:0000256" key="1">
    <source>
        <dbReference type="ARBA" id="ARBA00023015"/>
    </source>
</evidence>
<proteinExistence type="predicted"/>
<dbReference type="PROSITE" id="PS01124">
    <property type="entry name" value="HTH_ARAC_FAMILY_2"/>
    <property type="match status" value="1"/>
</dbReference>
<reference evidence="5 6" key="1">
    <citation type="submission" date="2019-02" db="EMBL/GenBank/DDBJ databases">
        <title>Pedobacter sp. RP-3-21 sp. nov., isolated from Arctic soil.</title>
        <authorList>
            <person name="Dahal R.H."/>
        </authorList>
    </citation>
    <scope>NUCLEOTIDE SEQUENCE [LARGE SCALE GENOMIC DNA]</scope>
    <source>
        <strain evidence="5 6">RP-3-21</strain>
    </source>
</reference>